<feature type="region of interest" description="Disordered" evidence="1">
    <location>
        <begin position="175"/>
        <end position="230"/>
    </location>
</feature>
<evidence type="ECO:0000313" key="3">
    <source>
        <dbReference type="Proteomes" id="UP001239795"/>
    </source>
</evidence>
<feature type="non-terminal residue" evidence="2">
    <location>
        <position position="1"/>
    </location>
</feature>
<feature type="region of interest" description="Disordered" evidence="1">
    <location>
        <begin position="103"/>
        <end position="133"/>
    </location>
</feature>
<accession>A0AAI9XV75</accession>
<evidence type="ECO:0000256" key="1">
    <source>
        <dbReference type="SAM" id="MobiDB-lite"/>
    </source>
</evidence>
<comment type="caution">
    <text evidence="2">The sequence shown here is derived from an EMBL/GenBank/DDBJ whole genome shotgun (WGS) entry which is preliminary data.</text>
</comment>
<feature type="compositionally biased region" description="Polar residues" evidence="1">
    <location>
        <begin position="175"/>
        <end position="188"/>
    </location>
</feature>
<name>A0AAI9XV75_9PEZI</name>
<evidence type="ECO:0000313" key="2">
    <source>
        <dbReference type="EMBL" id="KAK1461369.1"/>
    </source>
</evidence>
<protein>
    <submittedName>
        <fullName evidence="2">Uncharacterized protein</fullName>
    </submittedName>
</protein>
<feature type="compositionally biased region" description="Low complexity" evidence="1">
    <location>
        <begin position="113"/>
        <end position="131"/>
    </location>
</feature>
<sequence length="375" mass="41170">RHFRPKALKPASLVLAPSTALPTNCLCPPSAQPAPATNLKAYIQITAIEIERTRERQEHQTFYSTDAAFESAAIKNTPIPSYYEQTFATYTIYTVLRISLDPASDEPRPHPPTTSHTTSITTPTPSKATTVHCDHDTFLPSSLLQLRSPRLNLVAPLPLLFVAIGQQDLTLSSLRRQTNPSQSAGQQGREQKKKASRRLPPLSAHHSTPPPPADESSGAQPPAKPASSLNTNARARLRQTALELRALCANSIHNDTSQNQSESVPADRPGHPSWAAAQRTYTQTPHTLFPPKKIHANPLPVPVTPNLSPQSSYPKSTFPWLARHRQVLSPHQHPKRPSATTVTLSLPPRVTHCTVRIHGRPAPRRPLTLRSPFAL</sequence>
<dbReference type="Proteomes" id="UP001239795">
    <property type="component" value="Unassembled WGS sequence"/>
</dbReference>
<reference evidence="2 3" key="1">
    <citation type="submission" date="2016-10" db="EMBL/GenBank/DDBJ databases">
        <title>The genome sequence of Colletotrichum fioriniae PJ7.</title>
        <authorList>
            <person name="Baroncelli R."/>
        </authorList>
    </citation>
    <scope>NUCLEOTIDE SEQUENCE [LARGE SCALE GENOMIC DNA]</scope>
    <source>
        <strain evidence="2">Col 31</strain>
    </source>
</reference>
<gene>
    <name evidence="2" type="ORF">CMEL01_15005</name>
</gene>
<proteinExistence type="predicted"/>
<dbReference type="AlphaFoldDB" id="A0AAI9XV75"/>
<keyword evidence="3" id="KW-1185">Reference proteome</keyword>
<dbReference type="EMBL" id="MLGG01000011">
    <property type="protein sequence ID" value="KAK1461369.1"/>
    <property type="molecule type" value="Genomic_DNA"/>
</dbReference>
<organism evidence="2 3">
    <name type="scientific">Colletotrichum melonis</name>
    <dbReference type="NCBI Taxonomy" id="1209925"/>
    <lineage>
        <taxon>Eukaryota</taxon>
        <taxon>Fungi</taxon>
        <taxon>Dikarya</taxon>
        <taxon>Ascomycota</taxon>
        <taxon>Pezizomycotina</taxon>
        <taxon>Sordariomycetes</taxon>
        <taxon>Hypocreomycetidae</taxon>
        <taxon>Glomerellales</taxon>
        <taxon>Glomerellaceae</taxon>
        <taxon>Colletotrichum</taxon>
        <taxon>Colletotrichum acutatum species complex</taxon>
    </lineage>
</organism>